<evidence type="ECO:0000313" key="2">
    <source>
        <dbReference type="EMBL" id="WLD57700.1"/>
    </source>
</evidence>
<feature type="domain" description="DUF7931" evidence="1">
    <location>
        <begin position="10"/>
        <end position="157"/>
    </location>
</feature>
<evidence type="ECO:0000259" key="1">
    <source>
        <dbReference type="Pfam" id="PF25559"/>
    </source>
</evidence>
<gene>
    <name evidence="2" type="ORF">NFC81_13405</name>
</gene>
<dbReference type="Pfam" id="PF25559">
    <property type="entry name" value="DUF7931"/>
    <property type="match status" value="1"/>
</dbReference>
<dbReference type="RefSeq" id="WP_304994985.1">
    <property type="nucleotide sequence ID" value="NZ_CP101717.1"/>
</dbReference>
<reference evidence="2" key="1">
    <citation type="submission" date="2022-07" db="EMBL/GenBank/DDBJ databases">
        <title>Complete genome sequence of Salinispirillum sp. LH10-3-1 capable of multiple carbohydrate inversion isolated from a soda lake.</title>
        <authorList>
            <person name="Liu J."/>
            <person name="Zhai Y."/>
            <person name="Zhang H."/>
            <person name="Yang H."/>
            <person name="Qu J."/>
            <person name="Li J."/>
        </authorList>
    </citation>
    <scope>NUCLEOTIDE SEQUENCE</scope>
    <source>
        <strain evidence="2">LH 10-3-1</strain>
    </source>
</reference>
<name>A0AB38YEN1_9GAMM</name>
<organism evidence="2">
    <name type="scientific">Salinispirillum sp. LH 10-3-1</name>
    <dbReference type="NCBI Taxonomy" id="2952525"/>
    <lineage>
        <taxon>Bacteria</taxon>
        <taxon>Pseudomonadati</taxon>
        <taxon>Pseudomonadota</taxon>
        <taxon>Gammaproteobacteria</taxon>
        <taxon>Oceanospirillales</taxon>
        <taxon>Saccharospirillaceae</taxon>
        <taxon>Salinispirillum</taxon>
    </lineage>
</organism>
<accession>A0AB38YEN1</accession>
<proteinExistence type="predicted"/>
<dbReference type="EMBL" id="CP101717">
    <property type="protein sequence ID" value="WLD57700.1"/>
    <property type="molecule type" value="Genomic_DNA"/>
</dbReference>
<protein>
    <recommendedName>
        <fullName evidence="1">DUF7931 domain-containing protein</fullName>
    </recommendedName>
</protein>
<dbReference type="InterPro" id="IPR057691">
    <property type="entry name" value="DUF7931"/>
</dbReference>
<sequence>MTVQRFDDLETARTTLIELLGEARHEVFVASSTLPRTLFDDLQVIDALKRFALSSPHARVHLQIADIRHWRTDGHRWLPLIQRIPSRFEFRTLVEDYWARNGFTEHFVFADRSLAWCCQTEHPLLGFCNHEDPQNVKIWRDAFAARARFAAEPSVLRRL</sequence>
<dbReference type="AlphaFoldDB" id="A0AB38YEN1"/>